<keyword evidence="3" id="KW-0804">Transcription</keyword>
<dbReference type="RefSeq" id="WP_170155887.1">
    <property type="nucleotide sequence ID" value="NZ_PVTF01000005.1"/>
</dbReference>
<dbReference type="AlphaFoldDB" id="A0A2T0T6J0"/>
<dbReference type="PANTHER" id="PTHR47893:SF1">
    <property type="entry name" value="REGULATORY PROTEIN PCHR"/>
    <property type="match status" value="1"/>
</dbReference>
<dbReference type="InterPro" id="IPR018062">
    <property type="entry name" value="HTH_AraC-typ_CS"/>
</dbReference>
<organism evidence="5 6">
    <name type="scientific">Umezawaea tangerina</name>
    <dbReference type="NCBI Taxonomy" id="84725"/>
    <lineage>
        <taxon>Bacteria</taxon>
        <taxon>Bacillati</taxon>
        <taxon>Actinomycetota</taxon>
        <taxon>Actinomycetes</taxon>
        <taxon>Pseudonocardiales</taxon>
        <taxon>Pseudonocardiaceae</taxon>
        <taxon>Umezawaea</taxon>
    </lineage>
</organism>
<dbReference type="PROSITE" id="PS00041">
    <property type="entry name" value="HTH_ARAC_FAMILY_1"/>
    <property type="match status" value="1"/>
</dbReference>
<evidence type="ECO:0000313" key="6">
    <source>
        <dbReference type="Proteomes" id="UP000239494"/>
    </source>
</evidence>
<feature type="domain" description="HTH araC/xylS-type" evidence="4">
    <location>
        <begin position="219"/>
        <end position="319"/>
    </location>
</feature>
<evidence type="ECO:0000256" key="3">
    <source>
        <dbReference type="ARBA" id="ARBA00023163"/>
    </source>
</evidence>
<dbReference type="PROSITE" id="PS01124">
    <property type="entry name" value="HTH_ARAC_FAMILY_2"/>
    <property type="match status" value="1"/>
</dbReference>
<dbReference type="GO" id="GO:0003700">
    <property type="term" value="F:DNA-binding transcription factor activity"/>
    <property type="evidence" value="ECO:0007669"/>
    <property type="project" value="InterPro"/>
</dbReference>
<protein>
    <submittedName>
        <fullName evidence="5">AraC-like DNA-binding protein</fullName>
    </submittedName>
</protein>
<dbReference type="SMART" id="SM00342">
    <property type="entry name" value="HTH_ARAC"/>
    <property type="match status" value="1"/>
</dbReference>
<dbReference type="PRINTS" id="PR00032">
    <property type="entry name" value="HTHARAC"/>
</dbReference>
<dbReference type="InterPro" id="IPR009057">
    <property type="entry name" value="Homeodomain-like_sf"/>
</dbReference>
<evidence type="ECO:0000256" key="1">
    <source>
        <dbReference type="ARBA" id="ARBA00023015"/>
    </source>
</evidence>
<dbReference type="EMBL" id="PVTF01000005">
    <property type="protein sequence ID" value="PRY41276.1"/>
    <property type="molecule type" value="Genomic_DNA"/>
</dbReference>
<dbReference type="Gene3D" id="1.10.10.60">
    <property type="entry name" value="Homeodomain-like"/>
    <property type="match status" value="1"/>
</dbReference>
<sequence>MDSTGSRAEGTFSVDSTVRGASARGFAAFRREWESQLGGGFRMPAFSPATTGDFRVRSCGTRMRDVAIINLHGVSAVEAAGSSHCAEDLVRMHVVRRGTLRVGEVREHADGTVSAGRFLIRFFKRAPRYELVRHTTVKFLFLPASTLTPLLGNRMISGSTDSAEMRLLLAHTNLVHENASDLGPAGVQAARDALVELVKAVALRQFDDVEPLLAPALALAAKELADTHLTEPGLSTAMLARELNVSMRTLQRAFAATGEPVTTYIRRRRLEQARLALTSPTGPPDISDLAARWQFADSSHFIRTFKKHYGQTPTEYTRSTRTADR</sequence>
<reference evidence="5 6" key="1">
    <citation type="submission" date="2018-03" db="EMBL/GenBank/DDBJ databases">
        <title>Genomic Encyclopedia of Archaeal and Bacterial Type Strains, Phase II (KMG-II): from individual species to whole genera.</title>
        <authorList>
            <person name="Goeker M."/>
        </authorList>
    </citation>
    <scope>NUCLEOTIDE SEQUENCE [LARGE SCALE GENOMIC DNA]</scope>
    <source>
        <strain evidence="5 6">DSM 44720</strain>
    </source>
</reference>
<dbReference type="GO" id="GO:0043565">
    <property type="term" value="F:sequence-specific DNA binding"/>
    <property type="evidence" value="ECO:0007669"/>
    <property type="project" value="InterPro"/>
</dbReference>
<keyword evidence="6" id="KW-1185">Reference proteome</keyword>
<evidence type="ECO:0000256" key="2">
    <source>
        <dbReference type="ARBA" id="ARBA00023125"/>
    </source>
</evidence>
<accession>A0A2T0T6J0</accession>
<gene>
    <name evidence="5" type="ORF">CLV43_10534</name>
</gene>
<keyword evidence="1" id="KW-0805">Transcription regulation</keyword>
<dbReference type="Proteomes" id="UP000239494">
    <property type="component" value="Unassembled WGS sequence"/>
</dbReference>
<dbReference type="InterPro" id="IPR020449">
    <property type="entry name" value="Tscrpt_reg_AraC-type_HTH"/>
</dbReference>
<evidence type="ECO:0000313" key="5">
    <source>
        <dbReference type="EMBL" id="PRY41276.1"/>
    </source>
</evidence>
<dbReference type="InterPro" id="IPR053142">
    <property type="entry name" value="PchR_regulatory_protein"/>
</dbReference>
<proteinExistence type="predicted"/>
<dbReference type="Pfam" id="PF12833">
    <property type="entry name" value="HTH_18"/>
    <property type="match status" value="1"/>
</dbReference>
<comment type="caution">
    <text evidence="5">The sequence shown here is derived from an EMBL/GenBank/DDBJ whole genome shotgun (WGS) entry which is preliminary data.</text>
</comment>
<name>A0A2T0T6J0_9PSEU</name>
<dbReference type="InterPro" id="IPR018060">
    <property type="entry name" value="HTH_AraC"/>
</dbReference>
<dbReference type="SUPFAM" id="SSF46689">
    <property type="entry name" value="Homeodomain-like"/>
    <property type="match status" value="1"/>
</dbReference>
<keyword evidence="2 5" id="KW-0238">DNA-binding</keyword>
<dbReference type="PANTHER" id="PTHR47893">
    <property type="entry name" value="REGULATORY PROTEIN PCHR"/>
    <property type="match status" value="1"/>
</dbReference>
<evidence type="ECO:0000259" key="4">
    <source>
        <dbReference type="PROSITE" id="PS01124"/>
    </source>
</evidence>